<dbReference type="Proteomes" id="UP001295469">
    <property type="component" value="Chromosome A01"/>
</dbReference>
<reference evidence="2" key="1">
    <citation type="submission" date="2021-01" db="EMBL/GenBank/DDBJ databases">
        <authorList>
            <consortium name="Genoscope - CEA"/>
            <person name="William W."/>
        </authorList>
    </citation>
    <scope>NUCLEOTIDE SEQUENCE</scope>
</reference>
<evidence type="ECO:0000256" key="1">
    <source>
        <dbReference type="SAM" id="MobiDB-lite"/>
    </source>
</evidence>
<feature type="region of interest" description="Disordered" evidence="1">
    <location>
        <begin position="1"/>
        <end position="25"/>
    </location>
</feature>
<feature type="compositionally biased region" description="Basic and acidic residues" evidence="1">
    <location>
        <begin position="11"/>
        <end position="25"/>
    </location>
</feature>
<gene>
    <name evidence="2" type="ORF">DARMORV10_A01P30810.1</name>
</gene>
<sequence length="53" mass="6006">MMLSRKKRESKGKAKEVAQREDEADDLHLHSSLWSMTSAFIRADAALSPFSLQ</sequence>
<evidence type="ECO:0000313" key="2">
    <source>
        <dbReference type="EMBL" id="CAF2153092.1"/>
    </source>
</evidence>
<name>A0A816Y0P6_BRANA</name>
<proteinExistence type="predicted"/>
<dbReference type="AlphaFoldDB" id="A0A816Y0P6"/>
<protein>
    <submittedName>
        <fullName evidence="2">(rape) hypothetical protein</fullName>
    </submittedName>
</protein>
<feature type="compositionally biased region" description="Basic residues" evidence="1">
    <location>
        <begin position="1"/>
        <end position="10"/>
    </location>
</feature>
<dbReference type="EMBL" id="HG994355">
    <property type="protein sequence ID" value="CAF2153092.1"/>
    <property type="molecule type" value="Genomic_DNA"/>
</dbReference>
<organism evidence="2">
    <name type="scientific">Brassica napus</name>
    <name type="common">Rape</name>
    <dbReference type="NCBI Taxonomy" id="3708"/>
    <lineage>
        <taxon>Eukaryota</taxon>
        <taxon>Viridiplantae</taxon>
        <taxon>Streptophyta</taxon>
        <taxon>Embryophyta</taxon>
        <taxon>Tracheophyta</taxon>
        <taxon>Spermatophyta</taxon>
        <taxon>Magnoliopsida</taxon>
        <taxon>eudicotyledons</taxon>
        <taxon>Gunneridae</taxon>
        <taxon>Pentapetalae</taxon>
        <taxon>rosids</taxon>
        <taxon>malvids</taxon>
        <taxon>Brassicales</taxon>
        <taxon>Brassicaceae</taxon>
        <taxon>Brassiceae</taxon>
        <taxon>Brassica</taxon>
    </lineage>
</organism>
<accession>A0A816Y0P6</accession>